<keyword evidence="2" id="KW-1185">Reference proteome</keyword>
<sequence>EQRAASWRESALEHCFESLRRHEHFLETSWHTLLPFKLLCAEVDTGIYGSRRLDDVLNPMLLNFVQRLRSLSRADDDGGFSCRAAASPEVTTWGRWRMVVGGYVEDMPVDALVERLWDGAERGALASPARA</sequence>
<feature type="non-terminal residue" evidence="1">
    <location>
        <position position="1"/>
    </location>
</feature>
<name>A0ABN9X881_9DINO</name>
<gene>
    <name evidence="1" type="ORF">PCOR1329_LOCUS73321</name>
</gene>
<accession>A0ABN9X881</accession>
<comment type="caution">
    <text evidence="1">The sequence shown here is derived from an EMBL/GenBank/DDBJ whole genome shotgun (WGS) entry which is preliminary data.</text>
</comment>
<proteinExistence type="predicted"/>
<protein>
    <submittedName>
        <fullName evidence="1">Uncharacterized protein</fullName>
    </submittedName>
</protein>
<evidence type="ECO:0000313" key="2">
    <source>
        <dbReference type="Proteomes" id="UP001189429"/>
    </source>
</evidence>
<evidence type="ECO:0000313" key="1">
    <source>
        <dbReference type="EMBL" id="CAK0894230.1"/>
    </source>
</evidence>
<organism evidence="1 2">
    <name type="scientific">Prorocentrum cordatum</name>
    <dbReference type="NCBI Taxonomy" id="2364126"/>
    <lineage>
        <taxon>Eukaryota</taxon>
        <taxon>Sar</taxon>
        <taxon>Alveolata</taxon>
        <taxon>Dinophyceae</taxon>
        <taxon>Prorocentrales</taxon>
        <taxon>Prorocentraceae</taxon>
        <taxon>Prorocentrum</taxon>
    </lineage>
</organism>
<dbReference type="EMBL" id="CAUYUJ010019863">
    <property type="protein sequence ID" value="CAK0894230.1"/>
    <property type="molecule type" value="Genomic_DNA"/>
</dbReference>
<reference evidence="1" key="1">
    <citation type="submission" date="2023-10" db="EMBL/GenBank/DDBJ databases">
        <authorList>
            <person name="Chen Y."/>
            <person name="Shah S."/>
            <person name="Dougan E. K."/>
            <person name="Thang M."/>
            <person name="Chan C."/>
        </authorList>
    </citation>
    <scope>NUCLEOTIDE SEQUENCE [LARGE SCALE GENOMIC DNA]</scope>
</reference>
<dbReference type="Proteomes" id="UP001189429">
    <property type="component" value="Unassembled WGS sequence"/>
</dbReference>